<evidence type="ECO:0000313" key="4">
    <source>
        <dbReference type="Proteomes" id="UP000503640"/>
    </source>
</evidence>
<feature type="region of interest" description="Disordered" evidence="1">
    <location>
        <begin position="237"/>
        <end position="256"/>
    </location>
</feature>
<protein>
    <recommendedName>
        <fullName evidence="2">TIR domain-containing protein</fullName>
    </recommendedName>
</protein>
<accession>A0A7I9VHZ2</accession>
<evidence type="ECO:0000313" key="3">
    <source>
        <dbReference type="EMBL" id="GEJ55965.1"/>
    </source>
</evidence>
<evidence type="ECO:0000256" key="1">
    <source>
        <dbReference type="SAM" id="MobiDB-lite"/>
    </source>
</evidence>
<feature type="compositionally biased region" description="Basic and acidic residues" evidence="1">
    <location>
        <begin position="237"/>
        <end position="246"/>
    </location>
</feature>
<dbReference type="InterPro" id="IPR035897">
    <property type="entry name" value="Toll_tir_struct_dom_sf"/>
</dbReference>
<feature type="region of interest" description="Disordered" evidence="1">
    <location>
        <begin position="1"/>
        <end position="45"/>
    </location>
</feature>
<dbReference type="AlphaFoldDB" id="A0A7I9VHZ2"/>
<dbReference type="Pfam" id="PF13676">
    <property type="entry name" value="TIR_2"/>
    <property type="match status" value="1"/>
</dbReference>
<dbReference type="Gene3D" id="3.40.50.10140">
    <property type="entry name" value="Toll/interleukin-1 receptor homology (TIR) domain"/>
    <property type="match status" value="1"/>
</dbReference>
<sequence length="655" mass="70248">MDENESGRTSEGEAAERHDVAAGQHDQRGGEPAEEAPRDPREEPLPMAATESATVFISYRAGVDYAIAAAVKRLVEASLEPAPEVFISGESLRPSAIGYKPQIQRAVQRAKAFVGLITPASKAREWIFFEAGAAWGRNQLYAPLLVEAGTEDLSSTIADYQATNASDKPAVERLLKSVAEATGGILKPWFAQRYAAFERALAAAKQTAEQDPDAGGDDVDSHAAALRKIVSDLSAGDKDSADKRLSSFESSDAPPSLKQEARVAKIVIGTKRTTADSLQALEHLDPETRGSAVCQYFMGLCERIPTHAIRHYRTCIAAGDSRWSRASYEALASALYRVGDVAAALTVIHEGLCASSRELRSNCALLYARTTTTVDPIVTMLFFAYAEGMNGSSAALERAVNLAIEREWLAVAVHYAREHANTKDGSTLQLGRALHVNNLRSQAYLAYKRAADAGINVAKVNLALLLTQGPNHAGALEILETHAGRFNVAHPDLPYKVRADCEQALNRETQESDRLAETGGEVAGMLASTAADGLSSLRRPRPLDAFFMDGRRKIAVTATGPHEYSCTTNGFSAVARCPEPEFPFWILEETPAAAPGSPPATLLGGAAAIAEKPYVRTVLAQDDSGALRGFRYDFSTAGARPTVVAWQPCARPEVA</sequence>
<dbReference type="EMBL" id="BJTG01000002">
    <property type="protein sequence ID" value="GEJ55965.1"/>
    <property type="molecule type" value="Genomic_DNA"/>
</dbReference>
<evidence type="ECO:0000259" key="2">
    <source>
        <dbReference type="Pfam" id="PF13676"/>
    </source>
</evidence>
<reference evidence="4" key="1">
    <citation type="journal article" date="2020" name="Appl. Environ. Microbiol.">
        <title>Diazotrophic Anaeromyxobacter Isolates from Soils.</title>
        <authorList>
            <person name="Masuda Y."/>
            <person name="Yamanaka H."/>
            <person name="Xu Z.X."/>
            <person name="Shiratori Y."/>
            <person name="Aono T."/>
            <person name="Amachi S."/>
            <person name="Senoo K."/>
            <person name="Itoh H."/>
        </authorList>
    </citation>
    <scope>NUCLEOTIDE SEQUENCE [LARGE SCALE GENOMIC DNA]</scope>
    <source>
        <strain evidence="4">R267</strain>
    </source>
</reference>
<dbReference type="GO" id="GO:0007165">
    <property type="term" value="P:signal transduction"/>
    <property type="evidence" value="ECO:0007669"/>
    <property type="project" value="InterPro"/>
</dbReference>
<gene>
    <name evidence="3" type="ORF">AMYX_07060</name>
</gene>
<feature type="compositionally biased region" description="Basic and acidic residues" evidence="1">
    <location>
        <begin position="1"/>
        <end position="44"/>
    </location>
</feature>
<name>A0A7I9VHZ2_9BACT</name>
<keyword evidence="4" id="KW-1185">Reference proteome</keyword>
<comment type="caution">
    <text evidence="3">The sequence shown here is derived from an EMBL/GenBank/DDBJ whole genome shotgun (WGS) entry which is preliminary data.</text>
</comment>
<dbReference type="RefSeq" id="WP_176063031.1">
    <property type="nucleotide sequence ID" value="NZ_BJTG01000002.1"/>
</dbReference>
<dbReference type="InterPro" id="IPR000157">
    <property type="entry name" value="TIR_dom"/>
</dbReference>
<feature type="domain" description="TIR" evidence="2">
    <location>
        <begin position="55"/>
        <end position="174"/>
    </location>
</feature>
<organism evidence="3 4">
    <name type="scientific">Anaeromyxobacter diazotrophicus</name>
    <dbReference type="NCBI Taxonomy" id="2590199"/>
    <lineage>
        <taxon>Bacteria</taxon>
        <taxon>Pseudomonadati</taxon>
        <taxon>Myxococcota</taxon>
        <taxon>Myxococcia</taxon>
        <taxon>Myxococcales</taxon>
        <taxon>Cystobacterineae</taxon>
        <taxon>Anaeromyxobacteraceae</taxon>
        <taxon>Anaeromyxobacter</taxon>
    </lineage>
</organism>
<dbReference type="Proteomes" id="UP000503640">
    <property type="component" value="Unassembled WGS sequence"/>
</dbReference>
<proteinExistence type="predicted"/>